<comment type="caution">
    <text evidence="3">The sequence shown here is derived from an EMBL/GenBank/DDBJ whole genome shotgun (WGS) entry which is preliminary data.</text>
</comment>
<keyword evidence="4" id="KW-1185">Reference proteome</keyword>
<accession>A0A8J2YIY0</accession>
<proteinExistence type="inferred from homology"/>
<evidence type="ECO:0000256" key="1">
    <source>
        <dbReference type="ARBA" id="ARBA00008520"/>
    </source>
</evidence>
<dbReference type="PANTHER" id="PTHR43649:SF29">
    <property type="entry name" value="OSMOPROTECTIVE COMPOUNDS-BINDING PROTEIN GGTB"/>
    <property type="match status" value="1"/>
</dbReference>
<dbReference type="InterPro" id="IPR050490">
    <property type="entry name" value="Bact_solute-bd_prot1"/>
</dbReference>
<gene>
    <name evidence="3" type="ORF">GCM10011391_25560</name>
</gene>
<dbReference type="PANTHER" id="PTHR43649">
    <property type="entry name" value="ARABINOSE-BINDING PROTEIN-RELATED"/>
    <property type="match status" value="1"/>
</dbReference>
<reference evidence="3" key="1">
    <citation type="journal article" date="2014" name="Int. J. Syst. Evol. Microbiol.">
        <title>Complete genome sequence of Corynebacterium casei LMG S-19264T (=DSM 44701T), isolated from a smear-ripened cheese.</title>
        <authorList>
            <consortium name="US DOE Joint Genome Institute (JGI-PGF)"/>
            <person name="Walter F."/>
            <person name="Albersmeier A."/>
            <person name="Kalinowski J."/>
            <person name="Ruckert C."/>
        </authorList>
    </citation>
    <scope>NUCLEOTIDE SEQUENCE</scope>
    <source>
        <strain evidence="3">CGMCC 1.15371</strain>
    </source>
</reference>
<dbReference type="RefSeq" id="WP_188694573.1">
    <property type="nucleotide sequence ID" value="NZ_BMIR01000011.1"/>
</dbReference>
<dbReference type="InterPro" id="IPR006059">
    <property type="entry name" value="SBP"/>
</dbReference>
<protein>
    <recommendedName>
        <fullName evidence="5">Extracellular solute-binding protein</fullName>
    </recommendedName>
</protein>
<dbReference type="EMBL" id="BMIR01000011">
    <property type="protein sequence ID" value="GGE45626.1"/>
    <property type="molecule type" value="Genomic_DNA"/>
</dbReference>
<comment type="similarity">
    <text evidence="1">Belongs to the bacterial solute-binding protein 1 family.</text>
</comment>
<name>A0A8J2YIY0_9BACL</name>
<dbReference type="Pfam" id="PF13416">
    <property type="entry name" value="SBP_bac_8"/>
    <property type="match status" value="1"/>
</dbReference>
<sequence length="384" mass="43950">MTIRLKGITWNHTRGYVPVVATAQRFMETHPNVEITWEKRSLQQFADEPIHKLAERYDLLIIDHPWAGFAYSKNILVNLTNYLSESYLADQAIHSVGKSHESYCFNGCQTALAVDAAAPIASYRPDLFEKEGRSLPQTWEDVLTLAKENKVAFAGIPINSLMDFYMLCVTQGEEPCLHDDYVVSEEMGLQVLEQLRELVSYCRKDILDWDPISVYEAMSTQNDIYYCPFAYGYSNYSRAGYANYLIKATDMVSIGSFGKLRSTIGGTGIAISNQCKQLKTAVDYVQYTASPEVQKTLLFESGGQPGHRAAWEDETVNERSLHFFKDTLEALDRSYLRPRYPNYFHFQDHAGDYIRDYNRFGGNPRQVLAKLNQLYRESKQGECR</sequence>
<evidence type="ECO:0000256" key="2">
    <source>
        <dbReference type="ARBA" id="ARBA00022448"/>
    </source>
</evidence>
<evidence type="ECO:0000313" key="3">
    <source>
        <dbReference type="EMBL" id="GGE45626.1"/>
    </source>
</evidence>
<reference evidence="3" key="2">
    <citation type="submission" date="2020-09" db="EMBL/GenBank/DDBJ databases">
        <authorList>
            <person name="Sun Q."/>
            <person name="Zhou Y."/>
        </authorList>
    </citation>
    <scope>NUCLEOTIDE SEQUENCE</scope>
    <source>
        <strain evidence="3">CGMCC 1.15371</strain>
    </source>
</reference>
<dbReference type="SUPFAM" id="SSF53850">
    <property type="entry name" value="Periplasmic binding protein-like II"/>
    <property type="match status" value="1"/>
</dbReference>
<keyword evidence="2" id="KW-0813">Transport</keyword>
<dbReference type="AlphaFoldDB" id="A0A8J2YIY0"/>
<evidence type="ECO:0008006" key="5">
    <source>
        <dbReference type="Google" id="ProtNLM"/>
    </source>
</evidence>
<dbReference type="Proteomes" id="UP000628775">
    <property type="component" value="Unassembled WGS sequence"/>
</dbReference>
<dbReference type="Gene3D" id="3.40.190.10">
    <property type="entry name" value="Periplasmic binding protein-like II"/>
    <property type="match status" value="2"/>
</dbReference>
<evidence type="ECO:0000313" key="4">
    <source>
        <dbReference type="Proteomes" id="UP000628775"/>
    </source>
</evidence>
<organism evidence="3 4">
    <name type="scientific">Pullulanibacillus camelliae</name>
    <dbReference type="NCBI Taxonomy" id="1707096"/>
    <lineage>
        <taxon>Bacteria</taxon>
        <taxon>Bacillati</taxon>
        <taxon>Bacillota</taxon>
        <taxon>Bacilli</taxon>
        <taxon>Bacillales</taxon>
        <taxon>Sporolactobacillaceae</taxon>
        <taxon>Pullulanibacillus</taxon>
    </lineage>
</organism>